<feature type="region of interest" description="Disordered" evidence="1">
    <location>
        <begin position="23"/>
        <end position="144"/>
    </location>
</feature>
<accession>A0A367ZJ83</accession>
<dbReference type="AlphaFoldDB" id="A0A367ZJ83"/>
<dbReference type="EMBL" id="QOQW01000026">
    <property type="protein sequence ID" value="RCK78194.1"/>
    <property type="molecule type" value="Genomic_DNA"/>
</dbReference>
<evidence type="ECO:0000313" key="3">
    <source>
        <dbReference type="Proteomes" id="UP000252355"/>
    </source>
</evidence>
<proteinExistence type="predicted"/>
<comment type="caution">
    <text evidence="2">The sequence shown here is derived from an EMBL/GenBank/DDBJ whole genome shotgun (WGS) entry which is preliminary data.</text>
</comment>
<evidence type="ECO:0000256" key="1">
    <source>
        <dbReference type="SAM" id="MobiDB-lite"/>
    </source>
</evidence>
<evidence type="ECO:0000313" key="2">
    <source>
        <dbReference type="EMBL" id="RCK78194.1"/>
    </source>
</evidence>
<protein>
    <submittedName>
        <fullName evidence="2">Uncharacterized protein</fullName>
    </submittedName>
</protein>
<reference evidence="2 3" key="1">
    <citation type="submission" date="2018-05" db="EMBL/GenBank/DDBJ databases">
        <title>A metagenomic window into the 2 km-deep terrestrial subsurface aquifer revealed taxonomically and functionally diverse microbial community comprising novel uncultured bacterial lineages.</title>
        <authorList>
            <person name="Kadnikov V.V."/>
            <person name="Mardanov A.V."/>
            <person name="Beletsky A.V."/>
            <person name="Banks D."/>
            <person name="Pimenov N.V."/>
            <person name="Frank Y.A."/>
            <person name="Karnachuk O.V."/>
            <person name="Ravin N.V."/>
        </authorList>
    </citation>
    <scope>NUCLEOTIDE SEQUENCE [LARGE SCALE GENOMIC DNA]</scope>
    <source>
        <strain evidence="2">BY5</strain>
    </source>
</reference>
<name>A0A367ZJ83_9BACT</name>
<organism evidence="2 3">
    <name type="scientific">Candidatus Ozemobacter sibiricus</name>
    <dbReference type="NCBI Taxonomy" id="2268124"/>
    <lineage>
        <taxon>Bacteria</taxon>
        <taxon>Candidatus Ozemobacteria</taxon>
        <taxon>Candidatus Ozemobacterales</taxon>
        <taxon>Candidatus Ozemobacteraceae</taxon>
        <taxon>Candidatus Ozemobacter</taxon>
    </lineage>
</organism>
<sequence length="144" mass="15952">MIADQIHGVASGRAGRHFHLETARDLGRPRQSNWRQNQDRGQDQGQLHSEPTTARARSPHHQVPPGAGPTVSGDAQVYAQRLSRAKYPSRSPRKLPTVVCHNNVRGRLRPKPRPWATRRANARGRGAGRSPVSMHPPARGHRAT</sequence>
<dbReference type="Proteomes" id="UP000252355">
    <property type="component" value="Unassembled WGS sequence"/>
</dbReference>
<gene>
    <name evidence="2" type="ORF">OZSIB_1710</name>
</gene>